<dbReference type="EMBL" id="CM008050">
    <property type="protein sequence ID" value="PVH38901.1"/>
    <property type="molecule type" value="Genomic_DNA"/>
</dbReference>
<organism evidence="2">
    <name type="scientific">Panicum hallii</name>
    <dbReference type="NCBI Taxonomy" id="206008"/>
    <lineage>
        <taxon>Eukaryota</taxon>
        <taxon>Viridiplantae</taxon>
        <taxon>Streptophyta</taxon>
        <taxon>Embryophyta</taxon>
        <taxon>Tracheophyta</taxon>
        <taxon>Spermatophyta</taxon>
        <taxon>Magnoliopsida</taxon>
        <taxon>Liliopsida</taxon>
        <taxon>Poales</taxon>
        <taxon>Poaceae</taxon>
        <taxon>PACMAD clade</taxon>
        <taxon>Panicoideae</taxon>
        <taxon>Panicodae</taxon>
        <taxon>Paniceae</taxon>
        <taxon>Panicinae</taxon>
        <taxon>Panicum</taxon>
        <taxon>Panicum sect. Panicum</taxon>
    </lineage>
</organism>
<feature type="region of interest" description="Disordered" evidence="1">
    <location>
        <begin position="14"/>
        <end position="94"/>
    </location>
</feature>
<dbReference type="Proteomes" id="UP000243499">
    <property type="component" value="Chromosome 5"/>
</dbReference>
<name>A0A2T8IMJ9_9POAL</name>
<dbReference type="Gramene" id="PVH38901">
    <property type="protein sequence ID" value="PVH38901"/>
    <property type="gene ID" value="PAHAL_5G385600"/>
</dbReference>
<feature type="compositionally biased region" description="Low complexity" evidence="1">
    <location>
        <begin position="29"/>
        <end position="41"/>
    </location>
</feature>
<gene>
    <name evidence="2" type="ORF">PAHAL_5G385600</name>
</gene>
<reference evidence="2" key="1">
    <citation type="submission" date="2018-04" db="EMBL/GenBank/DDBJ databases">
        <title>WGS assembly of Panicum hallii.</title>
        <authorList>
            <person name="Lovell J."/>
            <person name="Jenkins J."/>
            <person name="Lowry D."/>
            <person name="Mamidi S."/>
            <person name="Sreedasyam A."/>
            <person name="Weng X."/>
            <person name="Barry K."/>
            <person name="Bonette J."/>
            <person name="Campitelli B."/>
            <person name="Daum C."/>
            <person name="Gordon S."/>
            <person name="Gould B."/>
            <person name="Lipzen A."/>
            <person name="Macqueen A."/>
            <person name="Palacio-Mejia J."/>
            <person name="Plott C."/>
            <person name="Shakirov E."/>
            <person name="Shu S."/>
            <person name="Yoshinaga Y."/>
            <person name="Zane M."/>
            <person name="Rokhsar D."/>
            <person name="Grimwood J."/>
            <person name="Schmutz J."/>
            <person name="Juenger T."/>
        </authorList>
    </citation>
    <scope>NUCLEOTIDE SEQUENCE [LARGE SCALE GENOMIC DNA]</scope>
    <source>
        <strain evidence="2">FIL2</strain>
    </source>
</reference>
<accession>A0A2T8IMJ9</accession>
<sequence>MLSSDCCAAAAPLRLLRRPLGTPRPPPRCRSASRGPVRSAPPSWPPLSRRRASSAPPPSPRAAAPALGTPLPSTGSPSRPPKSDDLYAPPARSCSPSWRMSLLTRALEWGLRKTRRGEAGCQQPQRQPAVVLACLLQRQWRES</sequence>
<evidence type="ECO:0000313" key="2">
    <source>
        <dbReference type="EMBL" id="PVH38901.1"/>
    </source>
</evidence>
<evidence type="ECO:0000256" key="1">
    <source>
        <dbReference type="SAM" id="MobiDB-lite"/>
    </source>
</evidence>
<dbReference type="AlphaFoldDB" id="A0A2T8IMJ9"/>
<proteinExistence type="predicted"/>
<protein>
    <submittedName>
        <fullName evidence="2">Uncharacterized protein</fullName>
    </submittedName>
</protein>